<protein>
    <recommendedName>
        <fullName evidence="1">PilZ domain-containing protein</fullName>
    </recommendedName>
</protein>
<feature type="domain" description="PilZ" evidence="1">
    <location>
        <begin position="94"/>
        <end position="173"/>
    </location>
</feature>
<dbReference type="Pfam" id="PF07238">
    <property type="entry name" value="PilZ"/>
    <property type="match status" value="1"/>
</dbReference>
<dbReference type="SUPFAM" id="SSF141371">
    <property type="entry name" value="PilZ domain-like"/>
    <property type="match status" value="1"/>
</dbReference>
<organism evidence="2 3">
    <name type="scientific">Mesorhizobium plurifarium</name>
    <dbReference type="NCBI Taxonomy" id="69974"/>
    <lineage>
        <taxon>Bacteria</taxon>
        <taxon>Pseudomonadati</taxon>
        <taxon>Pseudomonadota</taxon>
        <taxon>Alphaproteobacteria</taxon>
        <taxon>Hyphomicrobiales</taxon>
        <taxon>Phyllobacteriaceae</taxon>
        <taxon>Mesorhizobium</taxon>
    </lineage>
</organism>
<dbReference type="GO" id="GO:0035438">
    <property type="term" value="F:cyclic-di-GMP binding"/>
    <property type="evidence" value="ECO:0007669"/>
    <property type="project" value="InterPro"/>
</dbReference>
<accession>A0A090GET0</accession>
<evidence type="ECO:0000259" key="1">
    <source>
        <dbReference type="Pfam" id="PF07238"/>
    </source>
</evidence>
<name>A0A090GET0_MESPL</name>
<dbReference type="AlphaFoldDB" id="A0A090GET0"/>
<sequence>MTATGRIAPGTILSSPITVLASNAGRPIAERPTSTDKETAPFAAPFAFCGNLCSPADNPKFIGRGYSSMSMSPNMTIRANGVRDVLAMAENEHRNQHRQRVLKGAAILTGINNSEVRCTVRNMHSNGAELKVPIDARVPDEFLLYVPVDGIGYKAVVRWRREDRIGVEFTGTEPKPHWHYG</sequence>
<dbReference type="Proteomes" id="UP000046122">
    <property type="component" value="Unassembled WGS sequence"/>
</dbReference>
<reference evidence="2 3" key="1">
    <citation type="submission" date="2014-08" db="EMBL/GenBank/DDBJ databases">
        <authorList>
            <person name="Moulin Lionel"/>
        </authorList>
    </citation>
    <scope>NUCLEOTIDE SEQUENCE [LARGE SCALE GENOMIC DNA]</scope>
</reference>
<evidence type="ECO:0000313" key="3">
    <source>
        <dbReference type="Proteomes" id="UP000046122"/>
    </source>
</evidence>
<gene>
    <name evidence="2" type="ORF">MPL3365_30579</name>
</gene>
<dbReference type="InterPro" id="IPR009875">
    <property type="entry name" value="PilZ_domain"/>
</dbReference>
<dbReference type="EMBL" id="CCNE01000023">
    <property type="protein sequence ID" value="CDX59337.1"/>
    <property type="molecule type" value="Genomic_DNA"/>
</dbReference>
<proteinExistence type="predicted"/>
<evidence type="ECO:0000313" key="2">
    <source>
        <dbReference type="EMBL" id="CDX59337.1"/>
    </source>
</evidence>